<proteinExistence type="predicted"/>
<dbReference type="STRING" id="45286.A0A0X8HWT2"/>
<dbReference type="OrthoDB" id="4065753at2759"/>
<protein>
    <submittedName>
        <fullName evidence="1">HHR203Cp</fullName>
    </submittedName>
</protein>
<keyword evidence="2" id="KW-1185">Reference proteome</keyword>
<sequence length="395" mass="45373">MCLPRLLKIDKIELSRRINDTMVYIPDTDFEPKYLTKKLASSEYEVNHIIMIKSVMVYVEFCEGHYNLAFQGFRWILQVIHELRKYSQLMNSHIVSSLHYERSLSLYALQSLILDPQAHVPKNPMAKVKNSRLDLVEGLLTNILECTFSYDMAYRSLNDQFMMSQLFFTFGGTYETMAILTGTLTPFQHGSDAPSYAVKPNKQHLGSMIRKYILAATLSLTGDDTTVVLSLQKVLTGLFLFGGVDIAHLHFFYEALKHFKMKSKSFDPDPKQMRCANVKLTMHCLELIRQVVTYWQKSNVKKSSSPLVLVMPSTDEVVLVESGSKKEPEKQEVHTYSLFMTSLKLKASNKTRFVDSKVDEGTNLESFEFVKFWEQCYIEHQGGVPDHLARLLNTL</sequence>
<gene>
    <name evidence="1" type="ORF">AW171_hschr85043</name>
</gene>
<organism evidence="1 2">
    <name type="scientific">Eremothecium sinecaudum</name>
    <dbReference type="NCBI Taxonomy" id="45286"/>
    <lineage>
        <taxon>Eukaryota</taxon>
        <taxon>Fungi</taxon>
        <taxon>Dikarya</taxon>
        <taxon>Ascomycota</taxon>
        <taxon>Saccharomycotina</taxon>
        <taxon>Saccharomycetes</taxon>
        <taxon>Saccharomycetales</taxon>
        <taxon>Saccharomycetaceae</taxon>
        <taxon>Eremothecium</taxon>
    </lineage>
</organism>
<dbReference type="GeneID" id="28726349"/>
<dbReference type="RefSeq" id="XP_017989968.1">
    <property type="nucleotide sequence ID" value="XM_018134479.1"/>
</dbReference>
<dbReference type="AlphaFoldDB" id="A0A0X8HWT2"/>
<accession>A0A0X8HWT2</accession>
<dbReference type="Proteomes" id="UP000243052">
    <property type="component" value="Chromosome viii"/>
</dbReference>
<reference evidence="1 2" key="1">
    <citation type="submission" date="2016-01" db="EMBL/GenBank/DDBJ databases">
        <title>Genome sequence of the yeast Holleya sinecauda.</title>
        <authorList>
            <person name="Dietrich F.S."/>
        </authorList>
    </citation>
    <scope>NUCLEOTIDE SEQUENCE [LARGE SCALE GENOMIC DNA]</scope>
    <source>
        <strain evidence="1 2">ATCC 58844</strain>
    </source>
</reference>
<dbReference type="EMBL" id="CP014248">
    <property type="protein sequence ID" value="AMD22972.1"/>
    <property type="molecule type" value="Genomic_DNA"/>
</dbReference>
<evidence type="ECO:0000313" key="2">
    <source>
        <dbReference type="Proteomes" id="UP000243052"/>
    </source>
</evidence>
<evidence type="ECO:0000313" key="1">
    <source>
        <dbReference type="EMBL" id="AMD22972.1"/>
    </source>
</evidence>
<name>A0A0X8HWT2_9SACH</name>